<gene>
    <name evidence="1" type="ORF">SDC9_199953</name>
</gene>
<reference evidence="1" key="1">
    <citation type="submission" date="2019-08" db="EMBL/GenBank/DDBJ databases">
        <authorList>
            <person name="Kucharzyk K."/>
            <person name="Murdoch R.W."/>
            <person name="Higgins S."/>
            <person name="Loffler F."/>
        </authorList>
    </citation>
    <scope>NUCLEOTIDE SEQUENCE</scope>
</reference>
<name>A0A645IM13_9ZZZZ</name>
<evidence type="ECO:0008006" key="2">
    <source>
        <dbReference type="Google" id="ProtNLM"/>
    </source>
</evidence>
<sequence length="141" mass="15435">MWAGLAEKRLDAMIITDGHHLPKAVVRSIFYAKGAEHVIITSDAARWAGLPPDSYPGDAGQTVVLDPDGLLHVAGFPYLVGSSSNILQCVNQLAAWKIATQEQLVEMALKNPLRVLGLTPAQLAPCPCYWDEKQQRFQIKT</sequence>
<protein>
    <recommendedName>
        <fullName evidence="2">N-acetylglucosamine-6-phosphate deacetylase</fullName>
    </recommendedName>
</protein>
<dbReference type="InterPro" id="IPR032466">
    <property type="entry name" value="Metal_Hydrolase"/>
</dbReference>
<organism evidence="1">
    <name type="scientific">bioreactor metagenome</name>
    <dbReference type="NCBI Taxonomy" id="1076179"/>
    <lineage>
        <taxon>unclassified sequences</taxon>
        <taxon>metagenomes</taxon>
        <taxon>ecological metagenomes</taxon>
    </lineage>
</organism>
<dbReference type="Gene3D" id="3.20.20.140">
    <property type="entry name" value="Metal-dependent hydrolases"/>
    <property type="match status" value="1"/>
</dbReference>
<proteinExistence type="predicted"/>
<comment type="caution">
    <text evidence="1">The sequence shown here is derived from an EMBL/GenBank/DDBJ whole genome shotgun (WGS) entry which is preliminary data.</text>
</comment>
<dbReference type="AlphaFoldDB" id="A0A645IM13"/>
<dbReference type="SUPFAM" id="SSF51556">
    <property type="entry name" value="Metallo-dependent hydrolases"/>
    <property type="match status" value="1"/>
</dbReference>
<accession>A0A645IM13</accession>
<dbReference type="EMBL" id="VSSQ01118274">
    <property type="protein sequence ID" value="MPN52297.1"/>
    <property type="molecule type" value="Genomic_DNA"/>
</dbReference>
<evidence type="ECO:0000313" key="1">
    <source>
        <dbReference type="EMBL" id="MPN52297.1"/>
    </source>
</evidence>